<gene>
    <name evidence="9" type="ORF">ABLG96_00735</name>
</gene>
<dbReference type="SUPFAM" id="SSF88659">
    <property type="entry name" value="Sigma3 and sigma4 domains of RNA polymerase sigma factors"/>
    <property type="match status" value="1"/>
</dbReference>
<evidence type="ECO:0000313" key="9">
    <source>
        <dbReference type="EMBL" id="XCG63908.1"/>
    </source>
</evidence>
<dbReference type="PANTHER" id="PTHR43133">
    <property type="entry name" value="RNA POLYMERASE ECF-TYPE SIGMA FACTO"/>
    <property type="match status" value="1"/>
</dbReference>
<dbReference type="AlphaFoldDB" id="A0AAU8DQ52"/>
<dbReference type="GO" id="GO:0006352">
    <property type="term" value="P:DNA-templated transcription initiation"/>
    <property type="evidence" value="ECO:0007669"/>
    <property type="project" value="InterPro"/>
</dbReference>
<evidence type="ECO:0000256" key="3">
    <source>
        <dbReference type="ARBA" id="ARBA00023082"/>
    </source>
</evidence>
<evidence type="ECO:0000256" key="5">
    <source>
        <dbReference type="ARBA" id="ARBA00023163"/>
    </source>
</evidence>
<evidence type="ECO:0000256" key="6">
    <source>
        <dbReference type="SAM" id="MobiDB-lite"/>
    </source>
</evidence>
<feature type="compositionally biased region" description="Basic and acidic residues" evidence="6">
    <location>
        <begin position="173"/>
        <end position="187"/>
    </location>
</feature>
<dbReference type="Pfam" id="PF04542">
    <property type="entry name" value="Sigma70_r2"/>
    <property type="match status" value="1"/>
</dbReference>
<dbReference type="Gene3D" id="1.10.1740.10">
    <property type="match status" value="1"/>
</dbReference>
<name>A0AAU8DQ52_9ACTN</name>
<dbReference type="InterPro" id="IPR013324">
    <property type="entry name" value="RNA_pol_sigma_r3/r4-like"/>
</dbReference>
<evidence type="ECO:0000256" key="1">
    <source>
        <dbReference type="ARBA" id="ARBA00010641"/>
    </source>
</evidence>
<keyword evidence="3" id="KW-0731">Sigma factor</keyword>
<reference evidence="9" key="1">
    <citation type="submission" date="2024-05" db="EMBL/GenBank/DDBJ databases">
        <authorList>
            <person name="Cai S.Y."/>
            <person name="Jin L.M."/>
            <person name="Li H.R."/>
        </authorList>
    </citation>
    <scope>NUCLEOTIDE SEQUENCE</scope>
    <source>
        <strain evidence="9">A5-74</strain>
    </source>
</reference>
<dbReference type="GO" id="GO:0003677">
    <property type="term" value="F:DNA binding"/>
    <property type="evidence" value="ECO:0007669"/>
    <property type="project" value="UniProtKB-KW"/>
</dbReference>
<dbReference type="NCBIfam" id="TIGR02937">
    <property type="entry name" value="sigma70-ECF"/>
    <property type="match status" value="1"/>
</dbReference>
<accession>A0AAU8DQ52</accession>
<evidence type="ECO:0000259" key="8">
    <source>
        <dbReference type="Pfam" id="PF08281"/>
    </source>
</evidence>
<dbReference type="InterPro" id="IPR036388">
    <property type="entry name" value="WH-like_DNA-bd_sf"/>
</dbReference>
<keyword evidence="5" id="KW-0804">Transcription</keyword>
<feature type="domain" description="RNA polymerase sigma factor 70 region 4 type 2" evidence="8">
    <location>
        <begin position="114"/>
        <end position="164"/>
    </location>
</feature>
<dbReference type="EMBL" id="CP159218">
    <property type="protein sequence ID" value="XCG63908.1"/>
    <property type="molecule type" value="Genomic_DNA"/>
</dbReference>
<dbReference type="Gene3D" id="1.10.10.10">
    <property type="entry name" value="Winged helix-like DNA-binding domain superfamily/Winged helix DNA-binding domain"/>
    <property type="match status" value="1"/>
</dbReference>
<keyword evidence="2" id="KW-0805">Transcription regulation</keyword>
<dbReference type="InterPro" id="IPR014284">
    <property type="entry name" value="RNA_pol_sigma-70_dom"/>
</dbReference>
<feature type="domain" description="RNA polymerase sigma-70 region 2" evidence="7">
    <location>
        <begin position="27"/>
        <end position="89"/>
    </location>
</feature>
<dbReference type="PANTHER" id="PTHR43133:SF50">
    <property type="entry name" value="ECF RNA POLYMERASE SIGMA FACTOR SIGM"/>
    <property type="match status" value="1"/>
</dbReference>
<protein>
    <submittedName>
        <fullName evidence="9">SigE family RNA polymerase sigma factor</fullName>
    </submittedName>
</protein>
<organism evidence="9">
    <name type="scientific">Nakamurella sp. A5-74</name>
    <dbReference type="NCBI Taxonomy" id="3158264"/>
    <lineage>
        <taxon>Bacteria</taxon>
        <taxon>Bacillati</taxon>
        <taxon>Actinomycetota</taxon>
        <taxon>Actinomycetes</taxon>
        <taxon>Nakamurellales</taxon>
        <taxon>Nakamurellaceae</taxon>
        <taxon>Nakamurella</taxon>
    </lineage>
</organism>
<dbReference type="Pfam" id="PF08281">
    <property type="entry name" value="Sigma70_r4_2"/>
    <property type="match status" value="1"/>
</dbReference>
<dbReference type="InterPro" id="IPR039425">
    <property type="entry name" value="RNA_pol_sigma-70-like"/>
</dbReference>
<dbReference type="CDD" id="cd06171">
    <property type="entry name" value="Sigma70_r4"/>
    <property type="match status" value="1"/>
</dbReference>
<dbReference type="InterPro" id="IPR007627">
    <property type="entry name" value="RNA_pol_sigma70_r2"/>
</dbReference>
<dbReference type="SUPFAM" id="SSF88946">
    <property type="entry name" value="Sigma2 domain of RNA polymerase sigma factors"/>
    <property type="match status" value="1"/>
</dbReference>
<dbReference type="GO" id="GO:0016987">
    <property type="term" value="F:sigma factor activity"/>
    <property type="evidence" value="ECO:0007669"/>
    <property type="project" value="UniProtKB-KW"/>
</dbReference>
<keyword evidence="4" id="KW-0238">DNA-binding</keyword>
<dbReference type="InterPro" id="IPR013249">
    <property type="entry name" value="RNA_pol_sigma70_r4_t2"/>
</dbReference>
<dbReference type="RefSeq" id="WP_353649523.1">
    <property type="nucleotide sequence ID" value="NZ_CP159218.1"/>
</dbReference>
<dbReference type="InterPro" id="IPR013325">
    <property type="entry name" value="RNA_pol_sigma_r2"/>
</dbReference>
<sequence length="187" mass="20704">MAVADTAWNIGPAGGVPLSFTAFDRAARPGLVRYAALLCGSPSTADDLVQEVLVRVHRRWSLISGDPTSYARVAVTREFLSWRRQRWRTVVSWGDAPPEVPSVDTTDEGPDPVLWAAVQQLPRQQRAALVLRYYLDRTDVETAEILGCRPGTVRTHLSRALTALRCQLGADTPDTRTDPFPETEPPR</sequence>
<comment type="similarity">
    <text evidence="1">Belongs to the sigma-70 factor family. ECF subfamily.</text>
</comment>
<feature type="region of interest" description="Disordered" evidence="6">
    <location>
        <begin position="168"/>
        <end position="187"/>
    </location>
</feature>
<evidence type="ECO:0000256" key="4">
    <source>
        <dbReference type="ARBA" id="ARBA00023125"/>
    </source>
</evidence>
<evidence type="ECO:0000256" key="2">
    <source>
        <dbReference type="ARBA" id="ARBA00023015"/>
    </source>
</evidence>
<proteinExistence type="inferred from homology"/>
<evidence type="ECO:0000259" key="7">
    <source>
        <dbReference type="Pfam" id="PF04542"/>
    </source>
</evidence>